<dbReference type="Pfam" id="PF04014">
    <property type="entry name" value="MazE_antitoxin"/>
    <property type="match status" value="1"/>
</dbReference>
<reference evidence="3" key="1">
    <citation type="submission" date="2021-05" db="EMBL/GenBank/DDBJ databases">
        <title>Infant gut strain persistence is associated with maternal origin, phylogeny, and functional potential including surface adhesion and iron acquisition.</title>
        <authorList>
            <person name="Lou Y.C."/>
        </authorList>
    </citation>
    <scope>NUCLEOTIDE SEQUENCE</scope>
    <source>
        <strain evidence="3">L3_122_031G1_dasL3_122_031G1_maxbin2.maxbin.025s ta_sub</strain>
    </source>
</reference>
<sequence length="82" mass="9233">MKSTGIVRKVDELGRIVLPIELRRTYDLAVKDAIEIYTDDDKIILKKFQRTCIFCGSGEECVEYKGKTICAACMAELKGEAK</sequence>
<dbReference type="InterPro" id="IPR007159">
    <property type="entry name" value="SpoVT-AbrB_dom"/>
</dbReference>
<dbReference type="InterPro" id="IPR037914">
    <property type="entry name" value="SpoVT-AbrB_sf"/>
</dbReference>
<dbReference type="PANTHER" id="PTHR36432">
    <property type="match status" value="1"/>
</dbReference>
<evidence type="ECO:0000313" key="3">
    <source>
        <dbReference type="EMBL" id="MBS6098455.1"/>
    </source>
</evidence>
<proteinExistence type="predicted"/>
<feature type="domain" description="SpoVT-AbrB" evidence="2">
    <location>
        <begin position="5"/>
        <end position="50"/>
    </location>
</feature>
<evidence type="ECO:0000259" key="2">
    <source>
        <dbReference type="PROSITE" id="PS51740"/>
    </source>
</evidence>
<organism evidence="3 4">
    <name type="scientific">Streptococcus vestibularis</name>
    <dbReference type="NCBI Taxonomy" id="1343"/>
    <lineage>
        <taxon>Bacteria</taxon>
        <taxon>Bacillati</taxon>
        <taxon>Bacillota</taxon>
        <taxon>Bacilli</taxon>
        <taxon>Lactobacillales</taxon>
        <taxon>Streptococcaceae</taxon>
        <taxon>Streptococcus</taxon>
    </lineage>
</organism>
<protein>
    <submittedName>
        <fullName evidence="3">AbrB/MazE/SpoVT family DNA-binding domain-containing protein</fullName>
    </submittedName>
</protein>
<dbReference type="InterPro" id="IPR052731">
    <property type="entry name" value="B_subtilis_Trans_State_Reg"/>
</dbReference>
<gene>
    <name evidence="3" type="ORF">KH901_08475</name>
</gene>
<dbReference type="Gene3D" id="2.10.260.10">
    <property type="match status" value="1"/>
</dbReference>
<dbReference type="PANTHER" id="PTHR36432:SF4">
    <property type="entry name" value="TRANSITION STATE REGULATOR ABH-RELATED"/>
    <property type="match status" value="1"/>
</dbReference>
<dbReference type="GO" id="GO:0003677">
    <property type="term" value="F:DNA binding"/>
    <property type="evidence" value="ECO:0007669"/>
    <property type="project" value="UniProtKB-UniRule"/>
</dbReference>
<accession>A0A943LW57</accession>
<evidence type="ECO:0000313" key="4">
    <source>
        <dbReference type="Proteomes" id="UP000703822"/>
    </source>
</evidence>
<name>A0A943LW57_STRVE</name>
<dbReference type="SUPFAM" id="SSF89447">
    <property type="entry name" value="AbrB/MazE/MraZ-like"/>
    <property type="match status" value="1"/>
</dbReference>
<keyword evidence="1 3" id="KW-0238">DNA-binding</keyword>
<dbReference type="EMBL" id="JAHAGS010000258">
    <property type="protein sequence ID" value="MBS6098455.1"/>
    <property type="molecule type" value="Genomic_DNA"/>
</dbReference>
<dbReference type="SMART" id="SM00966">
    <property type="entry name" value="SpoVT_AbrB"/>
    <property type="match status" value="1"/>
</dbReference>
<evidence type="ECO:0000256" key="1">
    <source>
        <dbReference type="PROSITE-ProRule" id="PRU01076"/>
    </source>
</evidence>
<dbReference type="AlphaFoldDB" id="A0A943LW57"/>
<dbReference type="PROSITE" id="PS51740">
    <property type="entry name" value="SPOVT_ABRB"/>
    <property type="match status" value="1"/>
</dbReference>
<dbReference type="Proteomes" id="UP000703822">
    <property type="component" value="Unassembled WGS sequence"/>
</dbReference>
<comment type="caution">
    <text evidence="3">The sequence shown here is derived from an EMBL/GenBank/DDBJ whole genome shotgun (WGS) entry which is preliminary data.</text>
</comment>